<comment type="caution">
    <text evidence="2">The sequence shown here is derived from an EMBL/GenBank/DDBJ whole genome shotgun (WGS) entry which is preliminary data.</text>
</comment>
<dbReference type="EMBL" id="JANTEZ010000001">
    <property type="protein sequence ID" value="MCS5713333.1"/>
    <property type="molecule type" value="Genomic_DNA"/>
</dbReference>
<dbReference type="PANTHER" id="PTHR43798">
    <property type="entry name" value="MONOACYLGLYCEROL LIPASE"/>
    <property type="match status" value="1"/>
</dbReference>
<reference evidence="2" key="1">
    <citation type="submission" date="2022-08" db="EMBL/GenBank/DDBJ databases">
        <authorList>
            <person name="Deng Y."/>
            <person name="Han X.-F."/>
            <person name="Zhang Y.-Q."/>
        </authorList>
    </citation>
    <scope>NUCLEOTIDE SEQUENCE</scope>
    <source>
        <strain evidence="2">CPCC 205716</strain>
    </source>
</reference>
<dbReference type="RefSeq" id="WP_259484874.1">
    <property type="nucleotide sequence ID" value="NZ_JANTEZ010000001.1"/>
</dbReference>
<sequence>MRDPARVGLRRQAVRTRVGPVVLHVGDRRDDGPALVLLHGAAGSWTTWTPLLLAAASEGRPLANVVVLDLPGWGESPLPDRPLSNGRTALSIDAYAGAVRDAVAALGHRSWTLMGHSMGGLIALHLAASEPARTESVVVVSPTGPSVLEAARHPVRSLRREPAFVGLRAAMGAFSRGGAAASVLLRALDRMHVLRPVVAPLFARPADIPPGVASALSREVRPQAFSIAARLAARYDPDRWMDITAPVRVVRGSRDAFSAEADDGRLARLLPGSTLSVLPTAGHFAHLEAPFAVLDRLG</sequence>
<dbReference type="InterPro" id="IPR000639">
    <property type="entry name" value="Epox_hydrolase-like"/>
</dbReference>
<dbReference type="Gene3D" id="3.40.50.1820">
    <property type="entry name" value="alpha/beta hydrolase"/>
    <property type="match status" value="1"/>
</dbReference>
<dbReference type="InterPro" id="IPR029058">
    <property type="entry name" value="AB_hydrolase_fold"/>
</dbReference>
<dbReference type="PRINTS" id="PR00412">
    <property type="entry name" value="EPOXHYDRLASE"/>
</dbReference>
<proteinExistence type="predicted"/>
<keyword evidence="2" id="KW-0378">Hydrolase</keyword>
<dbReference type="Proteomes" id="UP001165580">
    <property type="component" value="Unassembled WGS sequence"/>
</dbReference>
<dbReference type="InterPro" id="IPR050266">
    <property type="entry name" value="AB_hydrolase_sf"/>
</dbReference>
<dbReference type="GO" id="GO:0016787">
    <property type="term" value="F:hydrolase activity"/>
    <property type="evidence" value="ECO:0007669"/>
    <property type="project" value="UniProtKB-KW"/>
</dbReference>
<dbReference type="SUPFAM" id="SSF53474">
    <property type="entry name" value="alpha/beta-Hydrolases"/>
    <property type="match status" value="1"/>
</dbReference>
<keyword evidence="3" id="KW-1185">Reference proteome</keyword>
<accession>A0ABT2GB16</accession>
<protein>
    <submittedName>
        <fullName evidence="2">Alpha/beta hydrolase</fullName>
    </submittedName>
</protein>
<organism evidence="2 3">
    <name type="scientific">Herbiconiux gentiana</name>
    <dbReference type="NCBI Taxonomy" id="2970912"/>
    <lineage>
        <taxon>Bacteria</taxon>
        <taxon>Bacillati</taxon>
        <taxon>Actinomycetota</taxon>
        <taxon>Actinomycetes</taxon>
        <taxon>Micrococcales</taxon>
        <taxon>Microbacteriaceae</taxon>
        <taxon>Herbiconiux</taxon>
    </lineage>
</organism>
<dbReference type="Pfam" id="PF00561">
    <property type="entry name" value="Abhydrolase_1"/>
    <property type="match status" value="1"/>
</dbReference>
<dbReference type="PRINTS" id="PR00111">
    <property type="entry name" value="ABHYDROLASE"/>
</dbReference>
<dbReference type="InterPro" id="IPR000073">
    <property type="entry name" value="AB_hydrolase_1"/>
</dbReference>
<evidence type="ECO:0000313" key="3">
    <source>
        <dbReference type="Proteomes" id="UP001165580"/>
    </source>
</evidence>
<evidence type="ECO:0000259" key="1">
    <source>
        <dbReference type="Pfam" id="PF00561"/>
    </source>
</evidence>
<evidence type="ECO:0000313" key="2">
    <source>
        <dbReference type="EMBL" id="MCS5713333.1"/>
    </source>
</evidence>
<feature type="domain" description="AB hydrolase-1" evidence="1">
    <location>
        <begin position="33"/>
        <end position="290"/>
    </location>
</feature>
<gene>
    <name evidence="2" type="ORF">NVV95_02065</name>
</gene>
<dbReference type="PANTHER" id="PTHR43798:SF33">
    <property type="entry name" value="HYDROLASE, PUTATIVE (AFU_ORTHOLOGUE AFUA_2G14860)-RELATED"/>
    <property type="match status" value="1"/>
</dbReference>
<name>A0ABT2GB16_9MICO</name>